<protein>
    <submittedName>
        <fullName evidence="6">LysR family transcriptional regulator</fullName>
    </submittedName>
</protein>
<proteinExistence type="inferred from homology"/>
<accession>A0A167WBW6</accession>
<dbReference type="KEGG" id="buz:AYM40_24935"/>
<dbReference type="PANTHER" id="PTHR30537:SF5">
    <property type="entry name" value="HTH-TYPE TRANSCRIPTIONAL ACTIVATOR TTDR-RELATED"/>
    <property type="match status" value="1"/>
</dbReference>
<evidence type="ECO:0000313" key="7">
    <source>
        <dbReference type="Proteomes" id="UP000076852"/>
    </source>
</evidence>
<gene>
    <name evidence="6" type="ORF">AYM40_24935</name>
</gene>
<dbReference type="STRING" id="1804984.AYM40_24935"/>
<dbReference type="GO" id="GO:0003677">
    <property type="term" value="F:DNA binding"/>
    <property type="evidence" value="ECO:0007669"/>
    <property type="project" value="UniProtKB-KW"/>
</dbReference>
<sequence length="331" mass="36606">MDTLQRMRAFVRIIEAGSFTAAAQSLNSTSGVMSRAVSELETRLRTRLLNRSTRRLALTPAGGQYLERCVQILADVERAEEEASRAHERPAGTLHMHSFAGIGQHYVLPSISRYRAQHPEVTVALTMSQRMPDLFQRSSDVSVITALSLPDSDIVSHLLGSTFSILCASPMYLKTHGVPRVPADLDRHECLILKSPASRVHDWTIDGPEGSVEMQVNGPVQVNIPEALAVAIREGMGIGMLPVYAAIEGLRSGTLVRVLARHTLQKTNVYALYPSRKYVDAKTKTWVECLRTYLPQLIARDLALLGKITQEQLAKETSSDASEMENRYVCP</sequence>
<dbReference type="SUPFAM" id="SSF53850">
    <property type="entry name" value="Periplasmic binding protein-like II"/>
    <property type="match status" value="1"/>
</dbReference>
<dbReference type="InterPro" id="IPR000847">
    <property type="entry name" value="LysR_HTH_N"/>
</dbReference>
<evidence type="ECO:0000259" key="5">
    <source>
        <dbReference type="PROSITE" id="PS50931"/>
    </source>
</evidence>
<dbReference type="GO" id="GO:0003700">
    <property type="term" value="F:DNA-binding transcription factor activity"/>
    <property type="evidence" value="ECO:0007669"/>
    <property type="project" value="InterPro"/>
</dbReference>
<keyword evidence="3" id="KW-0238">DNA-binding</keyword>
<dbReference type="InterPro" id="IPR036390">
    <property type="entry name" value="WH_DNA-bd_sf"/>
</dbReference>
<reference evidence="6 7" key="1">
    <citation type="journal article" date="2016" name="Gene">
        <title>PacBio SMRT assembly of a complex multi-replicon genome reveals chlorocatechol degradative operon in a region of genome plasticity.</title>
        <authorList>
            <person name="Ricker N."/>
            <person name="Shen S.Y."/>
            <person name="Goordial J."/>
            <person name="Jin S."/>
            <person name="Fulthorpe R.R."/>
        </authorList>
    </citation>
    <scope>NUCLEOTIDE SEQUENCE [LARGE SCALE GENOMIC DNA]</scope>
    <source>
        <strain evidence="6 7">OLGA172</strain>
    </source>
</reference>
<evidence type="ECO:0000256" key="2">
    <source>
        <dbReference type="ARBA" id="ARBA00023015"/>
    </source>
</evidence>
<dbReference type="CDD" id="cd08422">
    <property type="entry name" value="PBP2_CrgA_like"/>
    <property type="match status" value="1"/>
</dbReference>
<keyword evidence="2" id="KW-0805">Transcription regulation</keyword>
<dbReference type="Pfam" id="PF03466">
    <property type="entry name" value="LysR_substrate"/>
    <property type="match status" value="1"/>
</dbReference>
<dbReference type="OrthoDB" id="9786526at2"/>
<evidence type="ECO:0000256" key="3">
    <source>
        <dbReference type="ARBA" id="ARBA00023125"/>
    </source>
</evidence>
<evidence type="ECO:0000256" key="1">
    <source>
        <dbReference type="ARBA" id="ARBA00009437"/>
    </source>
</evidence>
<evidence type="ECO:0000256" key="4">
    <source>
        <dbReference type="ARBA" id="ARBA00023163"/>
    </source>
</evidence>
<organism evidence="6 7">
    <name type="scientific">Paraburkholderia phytofirmans OLGA172</name>
    <dbReference type="NCBI Taxonomy" id="1417228"/>
    <lineage>
        <taxon>Bacteria</taxon>
        <taxon>Pseudomonadati</taxon>
        <taxon>Pseudomonadota</taxon>
        <taxon>Betaproteobacteria</taxon>
        <taxon>Burkholderiales</taxon>
        <taxon>Burkholderiaceae</taxon>
        <taxon>Paraburkholderia</taxon>
    </lineage>
</organism>
<dbReference type="Pfam" id="PF00126">
    <property type="entry name" value="HTH_1"/>
    <property type="match status" value="1"/>
</dbReference>
<comment type="similarity">
    <text evidence="1">Belongs to the LysR transcriptional regulatory family.</text>
</comment>
<keyword evidence="7" id="KW-1185">Reference proteome</keyword>
<dbReference type="Gene3D" id="3.40.190.290">
    <property type="match status" value="1"/>
</dbReference>
<dbReference type="InterPro" id="IPR058163">
    <property type="entry name" value="LysR-type_TF_proteobact-type"/>
</dbReference>
<name>A0A167WBW6_9BURK</name>
<dbReference type="Proteomes" id="UP000076852">
    <property type="component" value="Chromosome 2"/>
</dbReference>
<evidence type="ECO:0000313" key="6">
    <source>
        <dbReference type="EMBL" id="ANB75593.1"/>
    </source>
</evidence>
<dbReference type="RefSeq" id="WP_063498876.1">
    <property type="nucleotide sequence ID" value="NZ_CP014579.1"/>
</dbReference>
<dbReference type="FunFam" id="1.10.10.10:FF:000001">
    <property type="entry name" value="LysR family transcriptional regulator"/>
    <property type="match status" value="1"/>
</dbReference>
<dbReference type="InterPro" id="IPR005119">
    <property type="entry name" value="LysR_subst-bd"/>
</dbReference>
<dbReference type="Gene3D" id="1.10.10.10">
    <property type="entry name" value="Winged helix-like DNA-binding domain superfamily/Winged helix DNA-binding domain"/>
    <property type="match status" value="1"/>
</dbReference>
<dbReference type="SUPFAM" id="SSF46785">
    <property type="entry name" value="Winged helix' DNA-binding domain"/>
    <property type="match status" value="1"/>
</dbReference>
<dbReference type="EMBL" id="CP014579">
    <property type="protein sequence ID" value="ANB75593.1"/>
    <property type="molecule type" value="Genomic_DNA"/>
</dbReference>
<dbReference type="PANTHER" id="PTHR30537">
    <property type="entry name" value="HTH-TYPE TRANSCRIPTIONAL REGULATOR"/>
    <property type="match status" value="1"/>
</dbReference>
<dbReference type="PROSITE" id="PS50931">
    <property type="entry name" value="HTH_LYSR"/>
    <property type="match status" value="1"/>
</dbReference>
<dbReference type="AlphaFoldDB" id="A0A167WBW6"/>
<keyword evidence="4" id="KW-0804">Transcription</keyword>
<dbReference type="InterPro" id="IPR036388">
    <property type="entry name" value="WH-like_DNA-bd_sf"/>
</dbReference>
<feature type="domain" description="HTH lysR-type" evidence="5">
    <location>
        <begin position="1"/>
        <end position="59"/>
    </location>
</feature>